<dbReference type="InterPro" id="IPR036397">
    <property type="entry name" value="RNaseH_sf"/>
</dbReference>
<dbReference type="EMBL" id="PCSW01000057">
    <property type="protein sequence ID" value="PIP57665.1"/>
    <property type="molecule type" value="Genomic_DNA"/>
</dbReference>
<evidence type="ECO:0000313" key="2">
    <source>
        <dbReference type="EMBL" id="PIP57665.1"/>
    </source>
</evidence>
<dbReference type="AlphaFoldDB" id="A0A2H0BJ16"/>
<dbReference type="Pfam" id="PF13333">
    <property type="entry name" value="rve_2"/>
    <property type="match status" value="1"/>
</dbReference>
<dbReference type="GO" id="GO:0003676">
    <property type="term" value="F:nucleic acid binding"/>
    <property type="evidence" value="ECO:0007669"/>
    <property type="project" value="InterPro"/>
</dbReference>
<dbReference type="PROSITE" id="PS50994">
    <property type="entry name" value="INTEGRASE"/>
    <property type="match status" value="1"/>
</dbReference>
<dbReference type="Proteomes" id="UP000229847">
    <property type="component" value="Unassembled WGS sequence"/>
</dbReference>
<gene>
    <name evidence="2" type="ORF">COX03_01910</name>
</gene>
<sequence>MVRSLTIKVNKTRLAKDLGVSRSGLYYRRCREEIDLELKRQIEAVMVDHKDYGHKRIALELKMGHNRIRRIMKKYNLKPYRRHHQGWVKKKDLGKLPTGIPNLVQLLLDQKLLVKPNQVWCTDFTYIRFQGKFIYLATIIDLFTREIVGINVARFHNRFLVIGALEDAVIHYGVVEIVHSDQGSEYDSEEFVAFVKIIGAKISMSEKASPWQNGHQESFFSHFKLEAGDLNRFNTIGELIEYIYQQVYYYNHKRIHSILKMTPAEKRKRMTV</sequence>
<proteinExistence type="predicted"/>
<accession>A0A2H0BJ16</accession>
<dbReference type="InterPro" id="IPR001584">
    <property type="entry name" value="Integrase_cat-core"/>
</dbReference>
<dbReference type="InterPro" id="IPR050900">
    <property type="entry name" value="Transposase_IS3/IS150/IS904"/>
</dbReference>
<dbReference type="GO" id="GO:0015074">
    <property type="term" value="P:DNA integration"/>
    <property type="evidence" value="ECO:0007669"/>
    <property type="project" value="InterPro"/>
</dbReference>
<evidence type="ECO:0000313" key="3">
    <source>
        <dbReference type="Proteomes" id="UP000229847"/>
    </source>
</evidence>
<organism evidence="2 3">
    <name type="scientific">Candidatus Woesebacteria bacterium CG22_combo_CG10-13_8_21_14_all_39_10</name>
    <dbReference type="NCBI Taxonomy" id="1975059"/>
    <lineage>
        <taxon>Bacteria</taxon>
        <taxon>Candidatus Woeseibacteriota</taxon>
    </lineage>
</organism>
<dbReference type="Pfam" id="PF00665">
    <property type="entry name" value="rve"/>
    <property type="match status" value="1"/>
</dbReference>
<dbReference type="InterPro" id="IPR048020">
    <property type="entry name" value="Transpos_IS3"/>
</dbReference>
<evidence type="ECO:0000259" key="1">
    <source>
        <dbReference type="PROSITE" id="PS50994"/>
    </source>
</evidence>
<comment type="caution">
    <text evidence="2">The sequence shown here is derived from an EMBL/GenBank/DDBJ whole genome shotgun (WGS) entry which is preliminary data.</text>
</comment>
<dbReference type="InterPro" id="IPR012337">
    <property type="entry name" value="RNaseH-like_sf"/>
</dbReference>
<dbReference type="PANTHER" id="PTHR46889">
    <property type="entry name" value="TRANSPOSASE INSF FOR INSERTION SEQUENCE IS3B-RELATED"/>
    <property type="match status" value="1"/>
</dbReference>
<name>A0A2H0BJ16_9BACT</name>
<dbReference type="PANTHER" id="PTHR46889:SF4">
    <property type="entry name" value="TRANSPOSASE INSO FOR INSERTION SEQUENCE ELEMENT IS911B-RELATED"/>
    <property type="match status" value="1"/>
</dbReference>
<dbReference type="NCBIfam" id="NF033516">
    <property type="entry name" value="transpos_IS3"/>
    <property type="match status" value="1"/>
</dbReference>
<protein>
    <recommendedName>
        <fullName evidence="1">Integrase catalytic domain-containing protein</fullName>
    </recommendedName>
</protein>
<reference evidence="2 3" key="1">
    <citation type="submission" date="2017-09" db="EMBL/GenBank/DDBJ databases">
        <title>Depth-based differentiation of microbial function through sediment-hosted aquifers and enrichment of novel symbionts in the deep terrestrial subsurface.</title>
        <authorList>
            <person name="Probst A.J."/>
            <person name="Ladd B."/>
            <person name="Jarett J.K."/>
            <person name="Geller-Mcgrath D.E."/>
            <person name="Sieber C.M."/>
            <person name="Emerson J.B."/>
            <person name="Anantharaman K."/>
            <person name="Thomas B.C."/>
            <person name="Malmstrom R."/>
            <person name="Stieglmeier M."/>
            <person name="Klingl A."/>
            <person name="Woyke T."/>
            <person name="Ryan C.M."/>
            <person name="Banfield J.F."/>
        </authorList>
    </citation>
    <scope>NUCLEOTIDE SEQUENCE [LARGE SCALE GENOMIC DNA]</scope>
    <source>
        <strain evidence="2">CG22_combo_CG10-13_8_21_14_all_39_10</strain>
    </source>
</reference>
<feature type="domain" description="Integrase catalytic" evidence="1">
    <location>
        <begin position="112"/>
        <end position="271"/>
    </location>
</feature>
<dbReference type="Gene3D" id="3.30.420.10">
    <property type="entry name" value="Ribonuclease H-like superfamily/Ribonuclease H"/>
    <property type="match status" value="1"/>
</dbReference>
<dbReference type="SUPFAM" id="SSF53098">
    <property type="entry name" value="Ribonuclease H-like"/>
    <property type="match status" value="1"/>
</dbReference>